<keyword evidence="3" id="KW-0675">Receptor</keyword>
<evidence type="ECO:0000256" key="1">
    <source>
        <dbReference type="ARBA" id="ARBA00023015"/>
    </source>
</evidence>
<dbReference type="OrthoDB" id="5771769at2759"/>
<evidence type="ECO:0000256" key="3">
    <source>
        <dbReference type="ARBA" id="ARBA00023170"/>
    </source>
</evidence>
<keyword evidence="6" id="KW-1185">Reference proteome</keyword>
<proteinExistence type="predicted"/>
<dbReference type="PROSITE" id="PS51843">
    <property type="entry name" value="NR_LBD"/>
    <property type="match status" value="1"/>
</dbReference>
<protein>
    <recommendedName>
        <fullName evidence="4">NR LBD domain-containing protein</fullName>
    </recommendedName>
</protein>
<dbReference type="InterPro" id="IPR001723">
    <property type="entry name" value="Nuclear_hrmn_rcpt"/>
</dbReference>
<dbReference type="Pfam" id="PF00104">
    <property type="entry name" value="Hormone_recep"/>
    <property type="match status" value="1"/>
</dbReference>
<accession>A0A9J6G6E1</accession>
<dbReference type="SUPFAM" id="SSF48508">
    <property type="entry name" value="Nuclear receptor ligand-binding domain"/>
    <property type="match status" value="1"/>
</dbReference>
<gene>
    <name evidence="5" type="ORF">HPB48_001889</name>
</gene>
<evidence type="ECO:0000259" key="4">
    <source>
        <dbReference type="PROSITE" id="PS51843"/>
    </source>
</evidence>
<reference evidence="5 6" key="1">
    <citation type="journal article" date="2020" name="Cell">
        <title>Large-Scale Comparative Analyses of Tick Genomes Elucidate Their Genetic Diversity and Vector Capacities.</title>
        <authorList>
            <consortium name="Tick Genome and Microbiome Consortium (TIGMIC)"/>
            <person name="Jia N."/>
            <person name="Wang J."/>
            <person name="Shi W."/>
            <person name="Du L."/>
            <person name="Sun Y."/>
            <person name="Zhan W."/>
            <person name="Jiang J.F."/>
            <person name="Wang Q."/>
            <person name="Zhang B."/>
            <person name="Ji P."/>
            <person name="Bell-Sakyi L."/>
            <person name="Cui X.M."/>
            <person name="Yuan T.T."/>
            <person name="Jiang B.G."/>
            <person name="Yang W.F."/>
            <person name="Lam T.T."/>
            <person name="Chang Q.C."/>
            <person name="Ding S.J."/>
            <person name="Wang X.J."/>
            <person name="Zhu J.G."/>
            <person name="Ruan X.D."/>
            <person name="Zhao L."/>
            <person name="Wei J.T."/>
            <person name="Ye R.Z."/>
            <person name="Que T.C."/>
            <person name="Du C.H."/>
            <person name="Zhou Y.H."/>
            <person name="Cheng J.X."/>
            <person name="Dai P.F."/>
            <person name="Guo W.B."/>
            <person name="Han X.H."/>
            <person name="Huang E.J."/>
            <person name="Li L.F."/>
            <person name="Wei W."/>
            <person name="Gao Y.C."/>
            <person name="Liu J.Z."/>
            <person name="Shao H.Z."/>
            <person name="Wang X."/>
            <person name="Wang C.C."/>
            <person name="Yang T.C."/>
            <person name="Huo Q.B."/>
            <person name="Li W."/>
            <person name="Chen H.Y."/>
            <person name="Chen S.E."/>
            <person name="Zhou L.G."/>
            <person name="Ni X.B."/>
            <person name="Tian J.H."/>
            <person name="Sheng Y."/>
            <person name="Liu T."/>
            <person name="Pan Y.S."/>
            <person name="Xia L.Y."/>
            <person name="Li J."/>
            <person name="Zhao F."/>
            <person name="Cao W.C."/>
        </authorList>
    </citation>
    <scope>NUCLEOTIDE SEQUENCE [LARGE SCALE GENOMIC DNA]</scope>
    <source>
        <strain evidence="5">HaeL-2018</strain>
    </source>
</reference>
<keyword evidence="1" id="KW-0805">Transcription regulation</keyword>
<evidence type="ECO:0000256" key="2">
    <source>
        <dbReference type="ARBA" id="ARBA00023163"/>
    </source>
</evidence>
<name>A0A9J6G6E1_HAELO</name>
<evidence type="ECO:0000313" key="6">
    <source>
        <dbReference type="Proteomes" id="UP000821853"/>
    </source>
</evidence>
<dbReference type="Proteomes" id="UP000821853">
    <property type="component" value="Chromosome 3"/>
</dbReference>
<comment type="caution">
    <text evidence="5">The sequence shown here is derived from an EMBL/GenBank/DDBJ whole genome shotgun (WGS) entry which is preliminary data.</text>
</comment>
<evidence type="ECO:0000313" key="5">
    <source>
        <dbReference type="EMBL" id="KAH9370012.1"/>
    </source>
</evidence>
<dbReference type="PRINTS" id="PR00398">
    <property type="entry name" value="STRDHORMONER"/>
</dbReference>
<keyword evidence="2" id="KW-0804">Transcription</keyword>
<sequence length="99" mass="10547">MAPDRAGVQETAAKLLFCSLRWIRSVPAFAQLCCRDQLLLLEASWSDVFLLSAAQWGFPLVASAGGCRTVGNPLMTVYAKPLPAACAVAAVAHARCAQR</sequence>
<dbReference type="InterPro" id="IPR000536">
    <property type="entry name" value="Nucl_hrmn_rcpt_lig-bd"/>
</dbReference>
<feature type="domain" description="NR LBD" evidence="4">
    <location>
        <begin position="1"/>
        <end position="99"/>
    </location>
</feature>
<organism evidence="5 6">
    <name type="scientific">Haemaphysalis longicornis</name>
    <name type="common">Bush tick</name>
    <dbReference type="NCBI Taxonomy" id="44386"/>
    <lineage>
        <taxon>Eukaryota</taxon>
        <taxon>Metazoa</taxon>
        <taxon>Ecdysozoa</taxon>
        <taxon>Arthropoda</taxon>
        <taxon>Chelicerata</taxon>
        <taxon>Arachnida</taxon>
        <taxon>Acari</taxon>
        <taxon>Parasitiformes</taxon>
        <taxon>Ixodida</taxon>
        <taxon>Ixodoidea</taxon>
        <taxon>Ixodidae</taxon>
        <taxon>Haemaphysalinae</taxon>
        <taxon>Haemaphysalis</taxon>
    </lineage>
</organism>
<dbReference type="AlphaFoldDB" id="A0A9J6G6E1"/>
<dbReference type="VEuPathDB" id="VectorBase:HLOH_045655"/>
<dbReference type="EMBL" id="JABSTR010000005">
    <property type="protein sequence ID" value="KAH9370012.1"/>
    <property type="molecule type" value="Genomic_DNA"/>
</dbReference>
<dbReference type="Gene3D" id="1.10.565.10">
    <property type="entry name" value="Retinoid X Receptor"/>
    <property type="match status" value="1"/>
</dbReference>
<dbReference type="InterPro" id="IPR035500">
    <property type="entry name" value="NHR-like_dom_sf"/>
</dbReference>